<accession>A0A6P2BQF3</accession>
<dbReference type="Proteomes" id="UP000460272">
    <property type="component" value="Unassembled WGS sequence"/>
</dbReference>
<dbReference type="Gene3D" id="3.90.226.10">
    <property type="entry name" value="2-enoyl-CoA Hydratase, Chain A, domain 1"/>
    <property type="match status" value="1"/>
</dbReference>
<dbReference type="AlphaFoldDB" id="A0A6P2BQF3"/>
<dbReference type="SUPFAM" id="SSF52096">
    <property type="entry name" value="ClpP/crotonase"/>
    <property type="match status" value="1"/>
</dbReference>
<name>A0A6P2BQF3_9ACTN</name>
<evidence type="ECO:0000313" key="1">
    <source>
        <dbReference type="EMBL" id="TVZ00426.1"/>
    </source>
</evidence>
<organism evidence="1 2">
    <name type="scientific">Trebonia kvetii</name>
    <dbReference type="NCBI Taxonomy" id="2480626"/>
    <lineage>
        <taxon>Bacteria</taxon>
        <taxon>Bacillati</taxon>
        <taxon>Actinomycetota</taxon>
        <taxon>Actinomycetes</taxon>
        <taxon>Streptosporangiales</taxon>
        <taxon>Treboniaceae</taxon>
        <taxon>Trebonia</taxon>
    </lineage>
</organism>
<proteinExistence type="predicted"/>
<evidence type="ECO:0000313" key="2">
    <source>
        <dbReference type="Proteomes" id="UP000460272"/>
    </source>
</evidence>
<dbReference type="OrthoDB" id="5365311at2"/>
<dbReference type="EMBL" id="RPFW01000009">
    <property type="protein sequence ID" value="TVZ00426.1"/>
    <property type="molecule type" value="Genomic_DNA"/>
</dbReference>
<comment type="caution">
    <text evidence="1">The sequence shown here is derived from an EMBL/GenBank/DDBJ whole genome shotgun (WGS) entry which is preliminary data.</text>
</comment>
<gene>
    <name evidence="1" type="ORF">EAS64_38020</name>
</gene>
<protein>
    <recommendedName>
        <fullName evidence="3">Enoyl-CoA hydratase/isomerase family protein</fullName>
    </recommendedName>
</protein>
<dbReference type="RefSeq" id="WP_145861231.1">
    <property type="nucleotide sequence ID" value="NZ_RPFW01000009.1"/>
</dbReference>
<sequence>MIESTMKEGVAVLAMRHGKANALDIELCQALCGALDDAAADGAAAVVLTGARLRHSPRTGINLGNRVGRARGRPADCSYADELRSGTDRVGAVGSDGPR</sequence>
<keyword evidence="2" id="KW-1185">Reference proteome</keyword>
<reference evidence="1 2" key="1">
    <citation type="submission" date="2018-11" db="EMBL/GenBank/DDBJ databases">
        <title>Trebonia kvetii gen.nov., sp.nov., a novel acidophilic actinobacterium, and proposal of the new actinobacterial family Treboniaceae fam. nov.</title>
        <authorList>
            <person name="Rapoport D."/>
            <person name="Sagova-Mareckova M."/>
            <person name="Sedlacek I."/>
            <person name="Provaznik J."/>
            <person name="Kralova S."/>
            <person name="Pavlinic D."/>
            <person name="Benes V."/>
            <person name="Kopecky J."/>
        </authorList>
    </citation>
    <scope>NUCLEOTIDE SEQUENCE [LARGE SCALE GENOMIC DNA]</scope>
    <source>
        <strain evidence="1 2">15Tr583</strain>
    </source>
</reference>
<dbReference type="InterPro" id="IPR029045">
    <property type="entry name" value="ClpP/crotonase-like_dom_sf"/>
</dbReference>
<evidence type="ECO:0008006" key="3">
    <source>
        <dbReference type="Google" id="ProtNLM"/>
    </source>
</evidence>